<dbReference type="EMBL" id="CM042882">
    <property type="protein sequence ID" value="KAI4381620.1"/>
    <property type="molecule type" value="Genomic_DNA"/>
</dbReference>
<keyword evidence="2" id="KW-1185">Reference proteome</keyword>
<name>A0ACB9RSE2_9MYRT</name>
<proteinExistence type="predicted"/>
<gene>
    <name evidence="1" type="ORF">MLD38_007679</name>
</gene>
<accession>A0ACB9RSE2</accession>
<reference evidence="2" key="1">
    <citation type="journal article" date="2023" name="Front. Plant Sci.">
        <title>Chromosomal-level genome assembly of Melastoma candidum provides insights into trichome evolution.</title>
        <authorList>
            <person name="Zhong Y."/>
            <person name="Wu W."/>
            <person name="Sun C."/>
            <person name="Zou P."/>
            <person name="Liu Y."/>
            <person name="Dai S."/>
            <person name="Zhou R."/>
        </authorList>
    </citation>
    <scope>NUCLEOTIDE SEQUENCE [LARGE SCALE GENOMIC DNA]</scope>
</reference>
<dbReference type="Proteomes" id="UP001057402">
    <property type="component" value="Chromosome 3"/>
</dbReference>
<sequence>MDIEDWELLPTDGGLIELSEGKLDKKIFHEKLIREYYDPKGVFNMDYFNSRKRVDPPGSSYSRMPSQLVPVSIHLDPPISNARNKETIPEPADKGDPILITEKATDPDQDMVSQVFFKKIKENEFVDMKMDSPRSASSPTPRGIIPQVDVGSFQFDDEGEELVSACSPRKKPRKQQNEVDPHDGAENEGVAWEGSKGGFNIWKWSLTGVRALCSFGVAAATICIIIVGSSHQNQKLRLQICADDKVE</sequence>
<evidence type="ECO:0000313" key="1">
    <source>
        <dbReference type="EMBL" id="KAI4381620.1"/>
    </source>
</evidence>
<protein>
    <submittedName>
        <fullName evidence="1">Uncharacterized protein</fullName>
    </submittedName>
</protein>
<comment type="caution">
    <text evidence="1">The sequence shown here is derived from an EMBL/GenBank/DDBJ whole genome shotgun (WGS) entry which is preliminary data.</text>
</comment>
<evidence type="ECO:0000313" key="2">
    <source>
        <dbReference type="Proteomes" id="UP001057402"/>
    </source>
</evidence>
<organism evidence="1 2">
    <name type="scientific">Melastoma candidum</name>
    <dbReference type="NCBI Taxonomy" id="119954"/>
    <lineage>
        <taxon>Eukaryota</taxon>
        <taxon>Viridiplantae</taxon>
        <taxon>Streptophyta</taxon>
        <taxon>Embryophyta</taxon>
        <taxon>Tracheophyta</taxon>
        <taxon>Spermatophyta</taxon>
        <taxon>Magnoliopsida</taxon>
        <taxon>eudicotyledons</taxon>
        <taxon>Gunneridae</taxon>
        <taxon>Pentapetalae</taxon>
        <taxon>rosids</taxon>
        <taxon>malvids</taxon>
        <taxon>Myrtales</taxon>
        <taxon>Melastomataceae</taxon>
        <taxon>Melastomatoideae</taxon>
        <taxon>Melastomateae</taxon>
        <taxon>Melastoma</taxon>
    </lineage>
</organism>